<dbReference type="AlphaFoldDB" id="A0A7W9J6K9"/>
<accession>A0A7W9J6K9</accession>
<organism evidence="1 2">
    <name type="scientific">Kribbella italica</name>
    <dbReference type="NCBI Taxonomy" id="1540520"/>
    <lineage>
        <taxon>Bacteria</taxon>
        <taxon>Bacillati</taxon>
        <taxon>Actinomycetota</taxon>
        <taxon>Actinomycetes</taxon>
        <taxon>Propionibacteriales</taxon>
        <taxon>Kribbellaceae</taxon>
        <taxon>Kribbella</taxon>
    </lineage>
</organism>
<dbReference type="RefSeq" id="WP_184796052.1">
    <property type="nucleotide sequence ID" value="NZ_JACHMY010000001.1"/>
</dbReference>
<sequence>MSVVEQLRGQLHAVAQDANQGAASLGGFQNKFSQASQQVLALIQGSATGADRDIAEVLDAASKSLASAVDSLQIASHKCGQYAQQI</sequence>
<dbReference type="Proteomes" id="UP000549971">
    <property type="component" value="Unassembled WGS sequence"/>
</dbReference>
<protein>
    <submittedName>
        <fullName evidence="1">Uncharacterized protein</fullName>
    </submittedName>
</protein>
<reference evidence="1 2" key="1">
    <citation type="submission" date="2020-08" db="EMBL/GenBank/DDBJ databases">
        <title>Sequencing the genomes of 1000 actinobacteria strains.</title>
        <authorList>
            <person name="Klenk H.-P."/>
        </authorList>
    </citation>
    <scope>NUCLEOTIDE SEQUENCE [LARGE SCALE GENOMIC DNA]</scope>
    <source>
        <strain evidence="1 2">DSM 28967</strain>
    </source>
</reference>
<keyword evidence="2" id="KW-1185">Reference proteome</keyword>
<gene>
    <name evidence="1" type="ORF">HDA39_003288</name>
</gene>
<comment type="caution">
    <text evidence="1">The sequence shown here is derived from an EMBL/GenBank/DDBJ whole genome shotgun (WGS) entry which is preliminary data.</text>
</comment>
<name>A0A7W9J6K9_9ACTN</name>
<dbReference type="EMBL" id="JACHMY010000001">
    <property type="protein sequence ID" value="MBB5836554.1"/>
    <property type="molecule type" value="Genomic_DNA"/>
</dbReference>
<evidence type="ECO:0000313" key="2">
    <source>
        <dbReference type="Proteomes" id="UP000549971"/>
    </source>
</evidence>
<proteinExistence type="predicted"/>
<evidence type="ECO:0000313" key="1">
    <source>
        <dbReference type="EMBL" id="MBB5836554.1"/>
    </source>
</evidence>